<evidence type="ECO:0000256" key="1">
    <source>
        <dbReference type="SAM" id="SignalP"/>
    </source>
</evidence>
<feature type="signal peptide" evidence="1">
    <location>
        <begin position="1"/>
        <end position="17"/>
    </location>
</feature>
<protein>
    <recommendedName>
        <fullName evidence="4">Lipoprotein</fullName>
    </recommendedName>
</protein>
<dbReference type="AlphaFoldDB" id="A0A3A8NDV6"/>
<keyword evidence="3" id="KW-1185">Reference proteome</keyword>
<accession>A0A3A8NDV6</accession>
<gene>
    <name evidence="2" type="ORF">D7V93_40325</name>
</gene>
<proteinExistence type="predicted"/>
<reference evidence="3" key="1">
    <citation type="submission" date="2018-09" db="EMBL/GenBank/DDBJ databases">
        <authorList>
            <person name="Livingstone P.G."/>
            <person name="Whitworth D.E."/>
        </authorList>
    </citation>
    <scope>NUCLEOTIDE SEQUENCE [LARGE SCALE GENOMIC DNA]</scope>
    <source>
        <strain evidence="3">CA051B</strain>
    </source>
</reference>
<evidence type="ECO:0000313" key="2">
    <source>
        <dbReference type="EMBL" id="RKH39385.1"/>
    </source>
</evidence>
<dbReference type="Proteomes" id="UP000272888">
    <property type="component" value="Unassembled WGS sequence"/>
</dbReference>
<organism evidence="2 3">
    <name type="scientific">Corallococcus llansteffanensis</name>
    <dbReference type="NCBI Taxonomy" id="2316731"/>
    <lineage>
        <taxon>Bacteria</taxon>
        <taxon>Pseudomonadati</taxon>
        <taxon>Myxococcota</taxon>
        <taxon>Myxococcia</taxon>
        <taxon>Myxococcales</taxon>
        <taxon>Cystobacterineae</taxon>
        <taxon>Myxococcaceae</taxon>
        <taxon>Corallococcus</taxon>
    </lineage>
</organism>
<sequence>MGVMRRLLLLLPLFALAGCKDPQDGVRVIVQSTGFTPRCIKVTAEDDASKETLSTSLPGKSRVVVGIVLPEKWGKQITIKAEAFEEAVEEGKACEGDRINHPDATPSQQVAVTPGAAKDDKPQEVTLDLAATDVDGDGYVSSAKGGSDCNDNKGQGEGINPGATELCNDVDDNCVDGKDEGFNLGATCTSPDQCTGTFRCNPTNPQQNTCFTPDAQLAWLDMDRDGRGDAKQGQVVVCTAILPVDRLPQSAPHDDCDDSNAAVKPGATEVCNDIDDNCTGGPDEGFNLGGGCTDSSSSCAGTNACNVALGTAYCKPNPGSPSLYPDEDVDTFGRTAGGVISCAPKVGYVSKNGDCNDGNSFTNPDATELCDTQDNNCNGSTDESPACPNGPPSWTAQDVNTGGAALRSVALYGAGGVWVVGHDSTRAVKAPGSSSFTLIPGKCLSDGSRSDIYSVWVDTNSDTAYIGGQFGVIRAQKANSPDCKPFNSQATDTTTGLIGFVENNELQILGTASLANGTNGGTFRWNGVANNPTGQTTHTGAPLFDAHGTSLDLTFAVGGKSDGTSNILLHVPGSNTWTTQSGIPAGGTLNAVKVVHAKLAYAVGNTGTLLKWNGTEWKLEAGPGSTENFTGVLSFGANSIYITTDLGKIYQYDGATWTIASTGAGLYDIEGNNPGDIWAVGLFGRVSHFTSGPVTPPLSP</sequence>
<evidence type="ECO:0008006" key="4">
    <source>
        <dbReference type="Google" id="ProtNLM"/>
    </source>
</evidence>
<keyword evidence="1" id="KW-0732">Signal</keyword>
<dbReference type="EMBL" id="RAWB01000797">
    <property type="protein sequence ID" value="RKH39385.1"/>
    <property type="molecule type" value="Genomic_DNA"/>
</dbReference>
<comment type="caution">
    <text evidence="2">The sequence shown here is derived from an EMBL/GenBank/DDBJ whole genome shotgun (WGS) entry which is preliminary data.</text>
</comment>
<feature type="chain" id="PRO_5017428995" description="Lipoprotein" evidence="1">
    <location>
        <begin position="18"/>
        <end position="700"/>
    </location>
</feature>
<dbReference type="Pfam" id="PF11617">
    <property type="entry name" value="Cu-binding_MopE"/>
    <property type="match status" value="3"/>
</dbReference>
<dbReference type="InterPro" id="IPR021655">
    <property type="entry name" value="Put_metal-bd"/>
</dbReference>
<evidence type="ECO:0000313" key="3">
    <source>
        <dbReference type="Proteomes" id="UP000272888"/>
    </source>
</evidence>
<name>A0A3A8NDV6_9BACT</name>
<dbReference type="PROSITE" id="PS51257">
    <property type="entry name" value="PROKAR_LIPOPROTEIN"/>
    <property type="match status" value="1"/>
</dbReference>